<comment type="caution">
    <text evidence="1">The sequence shown here is derived from an EMBL/GenBank/DDBJ whole genome shotgun (WGS) entry which is preliminary data.</text>
</comment>
<sequence>MKRIHDVTMESITISDERKRKFLERCGFQCYWQATVDSDIEAWICPPDSERTIAFYGFTLDFLFKYAVPDDCTIQFQQHDDTLDCVIYFGREWYSGQAGRKEYGTSLFLALEEAFDNL</sequence>
<reference evidence="1" key="1">
    <citation type="journal article" date="2015" name="Nature">
        <title>Complex archaea that bridge the gap between prokaryotes and eukaryotes.</title>
        <authorList>
            <person name="Spang A."/>
            <person name="Saw J.H."/>
            <person name="Jorgensen S.L."/>
            <person name="Zaremba-Niedzwiedzka K."/>
            <person name="Martijn J."/>
            <person name="Lind A.E."/>
            <person name="van Eijk R."/>
            <person name="Schleper C."/>
            <person name="Guy L."/>
            <person name="Ettema T.J."/>
        </authorList>
    </citation>
    <scope>NUCLEOTIDE SEQUENCE</scope>
</reference>
<name>A0A0F9I4P8_9ZZZZ</name>
<dbReference type="EMBL" id="LAZR01015097">
    <property type="protein sequence ID" value="KKM14654.1"/>
    <property type="molecule type" value="Genomic_DNA"/>
</dbReference>
<dbReference type="AlphaFoldDB" id="A0A0F9I4P8"/>
<protein>
    <submittedName>
        <fullName evidence="1">Uncharacterized protein</fullName>
    </submittedName>
</protein>
<accession>A0A0F9I4P8</accession>
<proteinExistence type="predicted"/>
<organism evidence="1">
    <name type="scientific">marine sediment metagenome</name>
    <dbReference type="NCBI Taxonomy" id="412755"/>
    <lineage>
        <taxon>unclassified sequences</taxon>
        <taxon>metagenomes</taxon>
        <taxon>ecological metagenomes</taxon>
    </lineage>
</organism>
<evidence type="ECO:0000313" key="1">
    <source>
        <dbReference type="EMBL" id="KKM14654.1"/>
    </source>
</evidence>
<gene>
    <name evidence="1" type="ORF">LCGC14_1703950</name>
</gene>